<accession>A0A087E062</accession>
<comment type="caution">
    <text evidence="3">The sequence shown here is derived from an EMBL/GenBank/DDBJ whole genome shotgun (WGS) entry which is preliminary data.</text>
</comment>
<evidence type="ECO:0000313" key="3">
    <source>
        <dbReference type="EMBL" id="KFJ01163.1"/>
    </source>
</evidence>
<reference evidence="3 4" key="1">
    <citation type="submission" date="2014-03" db="EMBL/GenBank/DDBJ databases">
        <title>Genomics of Bifidobacteria.</title>
        <authorList>
            <person name="Ventura M."/>
            <person name="Milani C."/>
            <person name="Lugli G.A."/>
        </authorList>
    </citation>
    <scope>NUCLEOTIDE SEQUENCE [LARGE SCALE GENOMIC DNA]</scope>
    <source>
        <strain evidence="3 4">DSM 23968</strain>
    </source>
</reference>
<organism evidence="3 4">
    <name type="scientific">Bifidobacterium stellenboschense</name>
    <dbReference type="NCBI Taxonomy" id="762211"/>
    <lineage>
        <taxon>Bacteria</taxon>
        <taxon>Bacillati</taxon>
        <taxon>Actinomycetota</taxon>
        <taxon>Actinomycetes</taxon>
        <taxon>Bifidobacteriales</taxon>
        <taxon>Bifidobacteriaceae</taxon>
        <taxon>Bifidobacterium</taxon>
    </lineage>
</organism>
<keyword evidence="2" id="KW-0812">Transmembrane</keyword>
<keyword evidence="2" id="KW-0472">Membrane</keyword>
<protein>
    <submittedName>
        <fullName evidence="3">Uncharacterized protein</fullName>
    </submittedName>
</protein>
<gene>
    <name evidence="3" type="ORF">BSTEL_0884</name>
</gene>
<evidence type="ECO:0000256" key="1">
    <source>
        <dbReference type="SAM" id="MobiDB-lite"/>
    </source>
</evidence>
<feature type="compositionally biased region" description="Basic and acidic residues" evidence="1">
    <location>
        <begin position="36"/>
        <end position="61"/>
    </location>
</feature>
<keyword evidence="2" id="KW-1133">Transmembrane helix</keyword>
<keyword evidence="4" id="KW-1185">Reference proteome</keyword>
<sequence>MGLMNWLAIVVTVTFVVVIALVAMCSVQHHLDAKADRLRRGSEEERQMAHDLDEISRKMDQGRYSPF</sequence>
<evidence type="ECO:0000256" key="2">
    <source>
        <dbReference type="SAM" id="Phobius"/>
    </source>
</evidence>
<feature type="region of interest" description="Disordered" evidence="1">
    <location>
        <begin position="36"/>
        <end position="67"/>
    </location>
</feature>
<evidence type="ECO:0000313" key="4">
    <source>
        <dbReference type="Proteomes" id="UP000029004"/>
    </source>
</evidence>
<dbReference type="AlphaFoldDB" id="A0A087E062"/>
<dbReference type="EMBL" id="JGZP01000003">
    <property type="protein sequence ID" value="KFJ01163.1"/>
    <property type="molecule type" value="Genomic_DNA"/>
</dbReference>
<dbReference type="Proteomes" id="UP000029004">
    <property type="component" value="Unassembled WGS sequence"/>
</dbReference>
<proteinExistence type="predicted"/>
<feature type="transmembrane region" description="Helical" evidence="2">
    <location>
        <begin position="6"/>
        <end position="27"/>
    </location>
</feature>
<name>A0A087E062_9BIFI</name>